<reference evidence="2 3" key="1">
    <citation type="submission" date="2016-09" db="EMBL/GenBank/DDBJ databases">
        <title>genome sequence of Mycobacterium sp. 739 SCH.</title>
        <authorList>
            <person name="Greninger A.L."/>
            <person name="Qin X."/>
            <person name="Jerome K."/>
            <person name="Vora S."/>
            <person name="Quinn K."/>
        </authorList>
    </citation>
    <scope>NUCLEOTIDE SEQUENCE [LARGE SCALE GENOMIC DNA]</scope>
    <source>
        <strain evidence="2 3">SCH</strain>
    </source>
</reference>
<keyword evidence="1" id="KW-0732">Signal</keyword>
<accession>A0A1E8PW60</accession>
<sequence length="60" mass="6293">MISMKKLGIATMIASGLTAAVLGLAGPAQASIEYNPPLPHYSVDNQDEVNTTNGFIDTPF</sequence>
<name>A0A1E8PW60_9MYCO</name>
<evidence type="ECO:0000313" key="2">
    <source>
        <dbReference type="EMBL" id="OFJ50286.1"/>
    </source>
</evidence>
<keyword evidence="3" id="KW-1185">Reference proteome</keyword>
<dbReference type="Proteomes" id="UP000178953">
    <property type="component" value="Unassembled WGS sequence"/>
</dbReference>
<protein>
    <submittedName>
        <fullName evidence="2">Uncharacterized protein</fullName>
    </submittedName>
</protein>
<gene>
    <name evidence="2" type="ORF">BEL07_29145</name>
</gene>
<feature type="chain" id="PRO_5009451447" evidence="1">
    <location>
        <begin position="31"/>
        <end position="60"/>
    </location>
</feature>
<evidence type="ECO:0000313" key="3">
    <source>
        <dbReference type="Proteomes" id="UP000178953"/>
    </source>
</evidence>
<feature type="signal peptide" evidence="1">
    <location>
        <begin position="1"/>
        <end position="30"/>
    </location>
</feature>
<organism evidence="2 3">
    <name type="scientific">Mycolicibacterium grossiae</name>
    <dbReference type="NCBI Taxonomy" id="1552759"/>
    <lineage>
        <taxon>Bacteria</taxon>
        <taxon>Bacillati</taxon>
        <taxon>Actinomycetota</taxon>
        <taxon>Actinomycetes</taxon>
        <taxon>Mycobacteriales</taxon>
        <taxon>Mycobacteriaceae</taxon>
        <taxon>Mycolicibacterium</taxon>
    </lineage>
</organism>
<dbReference type="AlphaFoldDB" id="A0A1E8PW60"/>
<comment type="caution">
    <text evidence="2">The sequence shown here is derived from an EMBL/GenBank/DDBJ whole genome shotgun (WGS) entry which is preliminary data.</text>
</comment>
<dbReference type="EMBL" id="MCHX01000184">
    <property type="protein sequence ID" value="OFJ50286.1"/>
    <property type="molecule type" value="Genomic_DNA"/>
</dbReference>
<evidence type="ECO:0000256" key="1">
    <source>
        <dbReference type="SAM" id="SignalP"/>
    </source>
</evidence>
<proteinExistence type="predicted"/>